<keyword evidence="11" id="KW-0156">Chromatin regulator</keyword>
<feature type="compositionally biased region" description="Low complexity" evidence="14">
    <location>
        <begin position="1001"/>
        <end position="1015"/>
    </location>
</feature>
<dbReference type="SUPFAM" id="SSF57903">
    <property type="entry name" value="FYVE/PHD zinc finger"/>
    <property type="match status" value="2"/>
</dbReference>
<dbReference type="InterPro" id="IPR003616">
    <property type="entry name" value="Post-SET_dom"/>
</dbReference>
<dbReference type="Pfam" id="PF17907">
    <property type="entry name" value="AWS"/>
    <property type="match status" value="1"/>
</dbReference>
<evidence type="ECO:0000256" key="11">
    <source>
        <dbReference type="ARBA" id="ARBA00022853"/>
    </source>
</evidence>
<dbReference type="EMBL" id="JARPUR010000005">
    <property type="protein sequence ID" value="KAK4875319.1"/>
    <property type="molecule type" value="Genomic_DNA"/>
</dbReference>
<keyword evidence="8" id="KW-0479">Metal-binding</keyword>
<dbReference type="CDD" id="cd05838">
    <property type="entry name" value="PWWP_NSD_rpt2"/>
    <property type="match status" value="1"/>
</dbReference>
<gene>
    <name evidence="20" type="ORF">RN001_011741</name>
</gene>
<evidence type="ECO:0008006" key="22">
    <source>
        <dbReference type="Google" id="ProtNLM"/>
    </source>
</evidence>
<dbReference type="InterPro" id="IPR000313">
    <property type="entry name" value="PWWP_dom"/>
</dbReference>
<dbReference type="FunFam" id="2.170.270.10:FF:000002">
    <property type="entry name" value="Histone-lysine N-methyltransferase"/>
    <property type="match status" value="1"/>
</dbReference>
<feature type="domain" description="SET" evidence="16">
    <location>
        <begin position="1592"/>
        <end position="1709"/>
    </location>
</feature>
<evidence type="ECO:0000256" key="13">
    <source>
        <dbReference type="PROSITE-ProRule" id="PRU00146"/>
    </source>
</evidence>
<dbReference type="CDD" id="cd15566">
    <property type="entry name" value="PHD3_NSD"/>
    <property type="match status" value="1"/>
</dbReference>
<dbReference type="PROSITE" id="PS50016">
    <property type="entry name" value="ZF_PHD_2"/>
    <property type="match status" value="1"/>
</dbReference>
<dbReference type="SUPFAM" id="SSF63748">
    <property type="entry name" value="Tudor/PWWP/MBT"/>
    <property type="match status" value="2"/>
</dbReference>
<feature type="compositionally biased region" description="Polar residues" evidence="14">
    <location>
        <begin position="7"/>
        <end position="18"/>
    </location>
</feature>
<dbReference type="InterPro" id="IPR050777">
    <property type="entry name" value="SET2_Histone-Lys_MeTrsfase"/>
</dbReference>
<dbReference type="GO" id="GO:0016279">
    <property type="term" value="F:protein-lysine N-methyltransferase activity"/>
    <property type="evidence" value="ECO:0007669"/>
    <property type="project" value="UniProtKB-ARBA"/>
</dbReference>
<dbReference type="PANTHER" id="PTHR22884">
    <property type="entry name" value="SET DOMAIN PROTEINS"/>
    <property type="match status" value="1"/>
</dbReference>
<dbReference type="GO" id="GO:0032259">
    <property type="term" value="P:methylation"/>
    <property type="evidence" value="ECO:0007669"/>
    <property type="project" value="UniProtKB-KW"/>
</dbReference>
<evidence type="ECO:0000256" key="5">
    <source>
        <dbReference type="ARBA" id="ARBA00022603"/>
    </source>
</evidence>
<dbReference type="SMART" id="SM00249">
    <property type="entry name" value="PHD"/>
    <property type="match status" value="3"/>
</dbReference>
<organism evidence="20 21">
    <name type="scientific">Aquatica leii</name>
    <dbReference type="NCBI Taxonomy" id="1421715"/>
    <lineage>
        <taxon>Eukaryota</taxon>
        <taxon>Metazoa</taxon>
        <taxon>Ecdysozoa</taxon>
        <taxon>Arthropoda</taxon>
        <taxon>Hexapoda</taxon>
        <taxon>Insecta</taxon>
        <taxon>Pterygota</taxon>
        <taxon>Neoptera</taxon>
        <taxon>Endopterygota</taxon>
        <taxon>Coleoptera</taxon>
        <taxon>Polyphaga</taxon>
        <taxon>Elateriformia</taxon>
        <taxon>Elateroidea</taxon>
        <taxon>Lampyridae</taxon>
        <taxon>Luciolinae</taxon>
        <taxon>Aquatica</taxon>
    </lineage>
</organism>
<dbReference type="CDD" id="cd19173">
    <property type="entry name" value="SET_NSD"/>
    <property type="match status" value="1"/>
</dbReference>
<dbReference type="InterPro" id="IPR019786">
    <property type="entry name" value="Zinc_finger_PHD-type_CS"/>
</dbReference>
<name>A0AAN7P1Z2_9COLE</name>
<dbReference type="InterPro" id="IPR001965">
    <property type="entry name" value="Znf_PHD"/>
</dbReference>
<dbReference type="InterPro" id="IPR006560">
    <property type="entry name" value="AWS_dom"/>
</dbReference>
<dbReference type="CDD" id="cd15565">
    <property type="entry name" value="PHD2_NSD"/>
    <property type="match status" value="1"/>
</dbReference>
<evidence type="ECO:0000256" key="1">
    <source>
        <dbReference type="ARBA" id="ARBA00004123"/>
    </source>
</evidence>
<keyword evidence="9 13" id="KW-0863">Zinc-finger</keyword>
<feature type="compositionally biased region" description="Basic and acidic residues" evidence="14">
    <location>
        <begin position="919"/>
        <end position="932"/>
    </location>
</feature>
<feature type="region of interest" description="Disordered" evidence="14">
    <location>
        <begin position="488"/>
        <end position="508"/>
    </location>
</feature>
<dbReference type="FunFam" id="2.30.30.140:FF:000099">
    <property type="entry name" value="Histone-lysine N-methyltransferase"/>
    <property type="match status" value="1"/>
</dbReference>
<evidence type="ECO:0000259" key="15">
    <source>
        <dbReference type="PROSITE" id="PS50016"/>
    </source>
</evidence>
<evidence type="ECO:0000259" key="17">
    <source>
        <dbReference type="PROSITE" id="PS50812"/>
    </source>
</evidence>
<keyword evidence="12" id="KW-0539">Nucleus</keyword>
<dbReference type="SMART" id="SM00508">
    <property type="entry name" value="PostSET"/>
    <property type="match status" value="1"/>
</dbReference>
<evidence type="ECO:0000256" key="10">
    <source>
        <dbReference type="ARBA" id="ARBA00022833"/>
    </source>
</evidence>
<dbReference type="Pfam" id="PF22908">
    <property type="entry name" value="PHD_NSD"/>
    <property type="match status" value="1"/>
</dbReference>
<feature type="compositionally biased region" description="Basic residues" evidence="14">
    <location>
        <begin position="499"/>
        <end position="508"/>
    </location>
</feature>
<dbReference type="InterPro" id="IPR001214">
    <property type="entry name" value="SET_dom"/>
</dbReference>
<feature type="region of interest" description="Disordered" evidence="14">
    <location>
        <begin position="1"/>
        <end position="39"/>
    </location>
</feature>
<dbReference type="PROSITE" id="PS50868">
    <property type="entry name" value="POST_SET"/>
    <property type="match status" value="1"/>
</dbReference>
<evidence type="ECO:0000313" key="21">
    <source>
        <dbReference type="Proteomes" id="UP001353858"/>
    </source>
</evidence>
<feature type="domain" description="AWS" evidence="19">
    <location>
        <begin position="1540"/>
        <end position="1590"/>
    </location>
</feature>
<accession>A0AAN7P1Z2</accession>
<dbReference type="GO" id="GO:0140938">
    <property type="term" value="F:histone H3 methyltransferase activity"/>
    <property type="evidence" value="ECO:0007669"/>
    <property type="project" value="UniProtKB-ARBA"/>
</dbReference>
<proteinExistence type="predicted"/>
<dbReference type="InterPro" id="IPR019787">
    <property type="entry name" value="Znf_PHD-finger"/>
</dbReference>
<keyword evidence="6" id="KW-0808">Transferase</keyword>
<feature type="domain" description="PHD-type" evidence="15">
    <location>
        <begin position="1358"/>
        <end position="1403"/>
    </location>
</feature>
<feature type="domain" description="Post-SET" evidence="18">
    <location>
        <begin position="1716"/>
        <end position="1732"/>
    </location>
</feature>
<feature type="region of interest" description="Disordered" evidence="14">
    <location>
        <begin position="897"/>
        <end position="982"/>
    </location>
</feature>
<dbReference type="GO" id="GO:0008270">
    <property type="term" value="F:zinc ion binding"/>
    <property type="evidence" value="ECO:0007669"/>
    <property type="project" value="UniProtKB-KW"/>
</dbReference>
<feature type="region of interest" description="Disordered" evidence="14">
    <location>
        <begin position="1000"/>
        <end position="1024"/>
    </location>
</feature>
<reference evidence="21" key="1">
    <citation type="submission" date="2023-01" db="EMBL/GenBank/DDBJ databases">
        <title>Key to firefly adult light organ development and bioluminescence: homeobox transcription factors regulate luciferase expression and transportation to peroxisome.</title>
        <authorList>
            <person name="Fu X."/>
        </authorList>
    </citation>
    <scope>NUCLEOTIDE SEQUENCE [LARGE SCALE GENOMIC DNA]</scope>
</reference>
<dbReference type="Pfam" id="PF00856">
    <property type="entry name" value="SET"/>
    <property type="match status" value="1"/>
</dbReference>
<dbReference type="InterPro" id="IPR046341">
    <property type="entry name" value="SET_dom_sf"/>
</dbReference>
<dbReference type="PROSITE" id="PS50280">
    <property type="entry name" value="SET"/>
    <property type="match status" value="1"/>
</dbReference>
<comment type="caution">
    <text evidence="20">The sequence shown here is derived from an EMBL/GenBank/DDBJ whole genome shotgun (WGS) entry which is preliminary data.</text>
</comment>
<dbReference type="GO" id="GO:0005634">
    <property type="term" value="C:nucleus"/>
    <property type="evidence" value="ECO:0007669"/>
    <property type="project" value="UniProtKB-SubCell"/>
</dbReference>
<dbReference type="PROSITE" id="PS50812">
    <property type="entry name" value="PWWP"/>
    <property type="match status" value="2"/>
</dbReference>
<dbReference type="Pfam" id="PF17982">
    <property type="entry name" value="C5HCH"/>
    <property type="match status" value="1"/>
</dbReference>
<evidence type="ECO:0000256" key="4">
    <source>
        <dbReference type="ARBA" id="ARBA00022553"/>
    </source>
</evidence>
<evidence type="ECO:0000313" key="20">
    <source>
        <dbReference type="EMBL" id="KAK4875319.1"/>
    </source>
</evidence>
<dbReference type="GO" id="GO:0005694">
    <property type="term" value="C:chromosome"/>
    <property type="evidence" value="ECO:0007669"/>
    <property type="project" value="UniProtKB-SubCell"/>
</dbReference>
<dbReference type="CDD" id="cd15568">
    <property type="entry name" value="PHD5_NSD"/>
    <property type="match status" value="1"/>
</dbReference>
<feature type="domain" description="PWWP" evidence="17">
    <location>
        <begin position="735"/>
        <end position="800"/>
    </location>
</feature>
<evidence type="ECO:0000256" key="3">
    <source>
        <dbReference type="ARBA" id="ARBA00022454"/>
    </source>
</evidence>
<dbReference type="PROSITE" id="PS01359">
    <property type="entry name" value="ZF_PHD_1"/>
    <property type="match status" value="1"/>
</dbReference>
<dbReference type="InterPro" id="IPR013083">
    <property type="entry name" value="Znf_RING/FYVE/PHD"/>
</dbReference>
<evidence type="ECO:0000256" key="8">
    <source>
        <dbReference type="ARBA" id="ARBA00022723"/>
    </source>
</evidence>
<evidence type="ECO:0000259" key="16">
    <source>
        <dbReference type="PROSITE" id="PS50280"/>
    </source>
</evidence>
<evidence type="ECO:0000256" key="2">
    <source>
        <dbReference type="ARBA" id="ARBA00004286"/>
    </source>
</evidence>
<dbReference type="Gene3D" id="2.30.30.140">
    <property type="match status" value="2"/>
</dbReference>
<feature type="region of interest" description="Disordered" evidence="14">
    <location>
        <begin position="62"/>
        <end position="89"/>
    </location>
</feature>
<keyword evidence="10" id="KW-0862">Zinc</keyword>
<dbReference type="Gene3D" id="3.30.40.10">
    <property type="entry name" value="Zinc/RING finger domain, C3HC4 (zinc finger)"/>
    <property type="match status" value="3"/>
</dbReference>
<evidence type="ECO:0000256" key="9">
    <source>
        <dbReference type="ARBA" id="ARBA00022771"/>
    </source>
</evidence>
<sequence length="2046" mass="231250">MEDNENFKTSPKLLSNNKSGLSPDLNLLSPLSKSRYGRTRKPKITEDFYNIDVIFESAAKEFKKSPRTPQPLKPTKSKSLSPKKPTSTIMKPIKKQHTFEHVTGDDLLASEPLSQLSHSNELNSKAIHNFFKSESGMSILHNAAVNNDDSRNKLSSNLGFESVDVTQVLKIISAKTIDENITPQSKTTSKPVLKTYSNKRKSYIKSGIVESFGLPDKPIFPLEKDKPTEPKRIKSLDVAPAASENDINLVDKKLLHTPWKIASMDAEIPELDILLDTARDVYKEDSPATLLNHSISIFEDSTELDTSITSQSKNTHLVDIQIDPVKPVDLIQNAQPDLDEVLPINEVVNMEETKSNKKPSDLIVPECNKLLPKLKQIVQRKILRNSTLKVDNNKKEENGTTKPVTKKIARKVPKQPKVIETTNTSIEEAVKNVPVIVPEKPPTPPPQNVPKPEVTNNEEVKKEISIPKPDTKKVPEVVVPKPEVTNNEEVKQEISKPKPQTKKVRKVPARFSKRLTSPIKKLNPEISNSEISFNQEQSNTVTVKKNERLSLKKDAEADVSEAKLDDVVPLATSPVKTIIKKKSLDSPEKSYSVPKVLLASIISNKNAEVFVSRRGRSSNHSEAVVLVEQIGPVLRNRINKSPEAALETTEEVPIEIPIEIKQEQLETHLTKDSAIKIEEDSDVEYVPPRRHSQRISGKGKKNSKEDAILPNAANVPVEKPLDTVLVKPDPDAISVGDLMWARIGAYPFWPCLVVEEPLSKEFKKTYNTKSIYYMYHVRFFGDRGRRSWVHSASIFPFTSKFDLKNHFHQSKNKANYIVKPSALAKWKIAVKEAEVLLNSTIQERLDFFNEMFILKHNCKTDIMPDLESLEIKKEHLDEYQNEIVLNEEIESRDSLLVNSQGTEKKNRRNKQDLVLIENDPNKKADDPVDKGRTRSSGNVLLTEKNKKKSLPDEKSNSDTEAVNVKEQPDNGTEESNKGFLKNPWKGFTVDEKNLDANSEYSLSDTDSVSKSSSSTPIPNSFEDQITRHRRNNLFRGVNRNRVCQICNIPENVIKCKGPCNGLYHYGCALFDLKNDVAVQEGLPDSTQANEDNGIIKAPSKPLSLAEQIDMKMKEVMQNLQNDTRYADSTTDYSSSEESNCNLVAEKTHDVSDDNLIIRHVTADHISFMNDSSDDIITGSAVKKTEIGESEKKPDEVGEVSSELSKEFQCSYCANKIEPPCYICGKDVSSRNESLRQKCSLRVCGKYYHPKCLKLWPQTQWSLISTEKHRDSEELLDTFVCPLHVCHTCASDDPHAAVSRCGSRKVAKCLRCPATYHTTSYCIPAGTQILSISQIICPRHFIQESVKKTRAKQVRTINTPWCFICSKGGELICCETCPTSVHTECLTVNFLDDDTFICEDCETGRFPLYDEIVWVKLGKYRWWPAVILFPNEVPHNVKIIPHNSGEFVVKFFGTHDHYWVGRGRVFLFQEGDKGHCSPSKKRVDTLFKRSIEEATAAHNIKKIFRKNKEAELKSIVKPPPYIKVKINRPVGNVRQFDGNVSNTTSCECNPLQENPCGPDSDCINRLLLTECDPNVCPAKEKCNNQRFEKRQYPPLVPYKTQGRGWGLKTLAPIGKGQFVIEYVGEIIDDQEYQRRIRKMHEQKDENYYFLIIDKERIIDAGPKGNLARFMNHCCQPNCETQKWTVNGDTRVGLFAIEDIAGDSELTFNYNLECIGKEKKICKCGASNCSGFIGVKVKDESQKKIKKSSSIRKKKVLVSEVLKNDGPCFLCGKEGEVGPCHNKICTKFYHLQCVNLESWPEGKWVCPWHSCNVCSKRTIRCCVRCTNSYCPVHSEGNVRYDKLLGFVCSEHDATKEAQEPEQMNQSINKFKCVDVTEETDVTSTTCDEIEFEPETQEVATPLVVDLGKSLTSTPIKKSNIAKSLKELENNLVRENLQIPESSIPEMTNRKVNAKGGNKRKKRRMKRSRACKKIKLSDSVAKPILRYSTSNLVSTQNEVKLCSSVPTRHLRTRSDTTKIANKRFLRHQSVLEKDLPIRKRSRLRCEITT</sequence>
<dbReference type="PROSITE" id="PS51215">
    <property type="entry name" value="AWS"/>
    <property type="match status" value="1"/>
</dbReference>
<dbReference type="Pfam" id="PF00855">
    <property type="entry name" value="PWWP"/>
    <property type="match status" value="2"/>
</dbReference>
<comment type="subcellular location">
    <subcellularLocation>
        <location evidence="2">Chromosome</location>
    </subcellularLocation>
    <subcellularLocation>
        <location evidence="1">Nucleus</location>
    </subcellularLocation>
</comment>
<dbReference type="CDD" id="cd15567">
    <property type="entry name" value="PHD4_NSD"/>
    <property type="match status" value="1"/>
</dbReference>
<evidence type="ECO:0000256" key="7">
    <source>
        <dbReference type="ARBA" id="ARBA00022691"/>
    </source>
</evidence>
<evidence type="ECO:0000256" key="12">
    <source>
        <dbReference type="ARBA" id="ARBA00023242"/>
    </source>
</evidence>
<evidence type="ECO:0000259" key="19">
    <source>
        <dbReference type="PROSITE" id="PS51215"/>
    </source>
</evidence>
<dbReference type="Gene3D" id="2.170.270.10">
    <property type="entry name" value="SET domain"/>
    <property type="match status" value="1"/>
</dbReference>
<keyword evidence="4" id="KW-0597">Phosphoprotein</keyword>
<keyword evidence="3" id="KW-0158">Chromosome</keyword>
<protein>
    <recommendedName>
        <fullName evidence="22">Histone-lysine N-methyltransferase NSD2</fullName>
    </recommendedName>
</protein>
<dbReference type="Proteomes" id="UP001353858">
    <property type="component" value="Unassembled WGS sequence"/>
</dbReference>
<feature type="region of interest" description="Disordered" evidence="14">
    <location>
        <begin position="436"/>
        <end position="460"/>
    </location>
</feature>
<evidence type="ECO:0000256" key="6">
    <source>
        <dbReference type="ARBA" id="ARBA00022679"/>
    </source>
</evidence>
<dbReference type="InterPro" id="IPR041306">
    <property type="entry name" value="C5HCH"/>
</dbReference>
<dbReference type="SMART" id="SM00317">
    <property type="entry name" value="SET"/>
    <property type="match status" value="1"/>
</dbReference>
<evidence type="ECO:0000259" key="18">
    <source>
        <dbReference type="PROSITE" id="PS50868"/>
    </source>
</evidence>
<keyword evidence="21" id="KW-1185">Reference proteome</keyword>
<feature type="compositionally biased region" description="Pro residues" evidence="14">
    <location>
        <begin position="439"/>
        <end position="449"/>
    </location>
</feature>
<feature type="compositionally biased region" description="Low complexity" evidence="14">
    <location>
        <begin position="73"/>
        <end position="88"/>
    </location>
</feature>
<dbReference type="InterPro" id="IPR011011">
    <property type="entry name" value="Znf_FYVE_PHD"/>
</dbReference>
<dbReference type="CDD" id="cd20144">
    <property type="entry name" value="PWWP_NSD_rpt1"/>
    <property type="match status" value="1"/>
</dbReference>
<dbReference type="InterPro" id="IPR055198">
    <property type="entry name" value="NSD_PHD"/>
</dbReference>
<dbReference type="SMART" id="SM00293">
    <property type="entry name" value="PWWP"/>
    <property type="match status" value="2"/>
</dbReference>
<keyword evidence="5" id="KW-0489">Methyltransferase</keyword>
<feature type="domain" description="PWWP" evidence="17">
    <location>
        <begin position="1408"/>
        <end position="1470"/>
    </location>
</feature>
<dbReference type="SUPFAM" id="SSF82199">
    <property type="entry name" value="SET domain"/>
    <property type="match status" value="1"/>
</dbReference>
<evidence type="ECO:0000256" key="14">
    <source>
        <dbReference type="SAM" id="MobiDB-lite"/>
    </source>
</evidence>
<feature type="compositionally biased region" description="Low complexity" evidence="14">
    <location>
        <begin position="19"/>
        <end position="34"/>
    </location>
</feature>
<keyword evidence="7" id="KW-0949">S-adenosyl-L-methionine</keyword>
<dbReference type="SMART" id="SM00570">
    <property type="entry name" value="AWS"/>
    <property type="match status" value="1"/>
</dbReference>